<feature type="domain" description="Ketopantoate reductase N-terminal" evidence="10">
    <location>
        <begin position="3"/>
        <end position="150"/>
    </location>
</feature>
<evidence type="ECO:0000256" key="6">
    <source>
        <dbReference type="ARBA" id="ARBA00023002"/>
    </source>
</evidence>
<dbReference type="Gene3D" id="3.40.50.720">
    <property type="entry name" value="NAD(P)-binding Rossmann-like Domain"/>
    <property type="match status" value="1"/>
</dbReference>
<evidence type="ECO:0000256" key="2">
    <source>
        <dbReference type="ARBA" id="ARBA00007870"/>
    </source>
</evidence>
<comment type="caution">
    <text evidence="12">The sequence shown here is derived from an EMBL/GenBank/DDBJ whole genome shotgun (WGS) entry which is preliminary data.</text>
</comment>
<dbReference type="NCBIfam" id="TIGR00745">
    <property type="entry name" value="apbA_panE"/>
    <property type="match status" value="1"/>
</dbReference>
<proteinExistence type="inferred from homology"/>
<comment type="catalytic activity">
    <reaction evidence="8 9">
        <text>(R)-pantoate + NADP(+) = 2-dehydropantoate + NADPH + H(+)</text>
        <dbReference type="Rhea" id="RHEA:16233"/>
        <dbReference type="ChEBI" id="CHEBI:11561"/>
        <dbReference type="ChEBI" id="CHEBI:15378"/>
        <dbReference type="ChEBI" id="CHEBI:15980"/>
        <dbReference type="ChEBI" id="CHEBI:57783"/>
        <dbReference type="ChEBI" id="CHEBI:58349"/>
        <dbReference type="EC" id="1.1.1.169"/>
    </reaction>
</comment>
<evidence type="ECO:0000256" key="3">
    <source>
        <dbReference type="ARBA" id="ARBA00013014"/>
    </source>
</evidence>
<comment type="pathway">
    <text evidence="1 9">Cofactor biosynthesis; (R)-pantothenate biosynthesis; (R)-pantoate from 3-methyl-2-oxobutanoate: step 2/2.</text>
</comment>
<dbReference type="InterPro" id="IPR013332">
    <property type="entry name" value="KPR_N"/>
</dbReference>
<evidence type="ECO:0000256" key="7">
    <source>
        <dbReference type="ARBA" id="ARBA00032024"/>
    </source>
</evidence>
<dbReference type="InterPro" id="IPR013752">
    <property type="entry name" value="KPA_reductase"/>
</dbReference>
<dbReference type="GO" id="GO:0005737">
    <property type="term" value="C:cytoplasm"/>
    <property type="evidence" value="ECO:0007669"/>
    <property type="project" value="TreeGrafter"/>
</dbReference>
<gene>
    <name evidence="12" type="ORF">JIN87_18385</name>
</gene>
<dbReference type="RefSeq" id="WP_200357070.1">
    <property type="nucleotide sequence ID" value="NZ_JAENIL010000036.1"/>
</dbReference>
<reference evidence="12" key="1">
    <citation type="submission" date="2021-01" db="EMBL/GenBank/DDBJ databases">
        <title>Modified the classification status of verrucomicrobia.</title>
        <authorList>
            <person name="Feng X."/>
        </authorList>
    </citation>
    <scope>NUCLEOTIDE SEQUENCE</scope>
    <source>
        <strain evidence="12">KCTC 13126</strain>
    </source>
</reference>
<comment type="similarity">
    <text evidence="2 9">Belongs to the ketopantoate reductase family.</text>
</comment>
<evidence type="ECO:0000313" key="13">
    <source>
        <dbReference type="Proteomes" id="UP000617628"/>
    </source>
</evidence>
<organism evidence="12 13">
    <name type="scientific">Pelagicoccus mobilis</name>
    <dbReference type="NCBI Taxonomy" id="415221"/>
    <lineage>
        <taxon>Bacteria</taxon>
        <taxon>Pseudomonadati</taxon>
        <taxon>Verrucomicrobiota</taxon>
        <taxon>Opitutia</taxon>
        <taxon>Puniceicoccales</taxon>
        <taxon>Pelagicoccaceae</taxon>
        <taxon>Pelagicoccus</taxon>
    </lineage>
</organism>
<dbReference type="Pfam" id="PF02558">
    <property type="entry name" value="ApbA"/>
    <property type="match status" value="1"/>
</dbReference>
<sequence length="301" mass="32687">MKIAIVGSGAIGLYYGALLQRNGHEVAFLMRSDLEVAKRDGVRVIRTDDEFTLDRVAAFGDSEEIGVSDLVIVSIKATANQSLPKMLDPLVDETTQLLTLQNGLGNDQFLKARFPNNKVFGGLCFVCLNRIAPAVVKNFMKGSVSIGPSDGADASEAETLVSVFSEAGVKARFEPDLLGIQWKKLVWNVPFNGLAIAAGGVCTDVIVESPELCSEAKALMEEIMAAANQFGYTFRDGFADYQIEITQPMGPYRPSSMIDFVEGRPVEVEAIWGEPLRQAKAAGVAMPKLEMLYALLKRICK</sequence>
<dbReference type="InterPro" id="IPR051402">
    <property type="entry name" value="KPR-Related"/>
</dbReference>
<keyword evidence="6 9" id="KW-0560">Oxidoreductase</keyword>
<evidence type="ECO:0000256" key="4">
    <source>
        <dbReference type="ARBA" id="ARBA00019465"/>
    </source>
</evidence>
<evidence type="ECO:0000256" key="8">
    <source>
        <dbReference type="ARBA" id="ARBA00048793"/>
    </source>
</evidence>
<dbReference type="AlphaFoldDB" id="A0A934VQZ4"/>
<evidence type="ECO:0000256" key="5">
    <source>
        <dbReference type="ARBA" id="ARBA00022857"/>
    </source>
</evidence>
<dbReference type="GO" id="GO:0015940">
    <property type="term" value="P:pantothenate biosynthetic process"/>
    <property type="evidence" value="ECO:0007669"/>
    <property type="project" value="UniProtKB-KW"/>
</dbReference>
<dbReference type="EC" id="1.1.1.169" evidence="3 9"/>
<keyword evidence="13" id="KW-1185">Reference proteome</keyword>
<feature type="domain" description="Ketopantoate reductase C-terminal" evidence="11">
    <location>
        <begin position="176"/>
        <end position="298"/>
    </location>
</feature>
<dbReference type="Gene3D" id="1.10.1040.10">
    <property type="entry name" value="N-(1-d-carboxylethyl)-l-norvaline Dehydrogenase, domain 2"/>
    <property type="match status" value="1"/>
</dbReference>
<dbReference type="GO" id="GO:0008677">
    <property type="term" value="F:2-dehydropantoate 2-reductase activity"/>
    <property type="evidence" value="ECO:0007669"/>
    <property type="project" value="UniProtKB-EC"/>
</dbReference>
<name>A0A934VQZ4_9BACT</name>
<evidence type="ECO:0000259" key="11">
    <source>
        <dbReference type="Pfam" id="PF08546"/>
    </source>
</evidence>
<evidence type="ECO:0000256" key="9">
    <source>
        <dbReference type="RuleBase" id="RU362068"/>
    </source>
</evidence>
<dbReference type="PANTHER" id="PTHR21708">
    <property type="entry name" value="PROBABLE 2-DEHYDROPANTOATE 2-REDUCTASE"/>
    <property type="match status" value="1"/>
</dbReference>
<comment type="function">
    <text evidence="9">Catalyzes the NADPH-dependent reduction of ketopantoate into pantoic acid.</text>
</comment>
<dbReference type="PANTHER" id="PTHR21708:SF26">
    <property type="entry name" value="2-DEHYDROPANTOATE 2-REDUCTASE"/>
    <property type="match status" value="1"/>
</dbReference>
<keyword evidence="9" id="KW-0566">Pantothenate biosynthesis</keyword>
<dbReference type="InterPro" id="IPR036291">
    <property type="entry name" value="NAD(P)-bd_dom_sf"/>
</dbReference>
<keyword evidence="5 9" id="KW-0521">NADP</keyword>
<dbReference type="SUPFAM" id="SSF48179">
    <property type="entry name" value="6-phosphogluconate dehydrogenase C-terminal domain-like"/>
    <property type="match status" value="1"/>
</dbReference>
<evidence type="ECO:0000313" key="12">
    <source>
        <dbReference type="EMBL" id="MBK1878857.1"/>
    </source>
</evidence>
<evidence type="ECO:0000259" key="10">
    <source>
        <dbReference type="Pfam" id="PF02558"/>
    </source>
</evidence>
<dbReference type="Pfam" id="PF08546">
    <property type="entry name" value="ApbA_C"/>
    <property type="match status" value="1"/>
</dbReference>
<dbReference type="FunFam" id="1.10.1040.10:FF:000017">
    <property type="entry name" value="2-dehydropantoate 2-reductase"/>
    <property type="match status" value="1"/>
</dbReference>
<dbReference type="EMBL" id="JAENIL010000036">
    <property type="protein sequence ID" value="MBK1878857.1"/>
    <property type="molecule type" value="Genomic_DNA"/>
</dbReference>
<dbReference type="InterPro" id="IPR013328">
    <property type="entry name" value="6PGD_dom2"/>
</dbReference>
<accession>A0A934VQZ4</accession>
<dbReference type="Proteomes" id="UP000617628">
    <property type="component" value="Unassembled WGS sequence"/>
</dbReference>
<protein>
    <recommendedName>
        <fullName evidence="4 9">2-dehydropantoate 2-reductase</fullName>
        <ecNumber evidence="3 9">1.1.1.169</ecNumber>
    </recommendedName>
    <alternativeName>
        <fullName evidence="7 9">Ketopantoate reductase</fullName>
    </alternativeName>
</protein>
<dbReference type="InterPro" id="IPR003710">
    <property type="entry name" value="ApbA"/>
</dbReference>
<dbReference type="InterPro" id="IPR008927">
    <property type="entry name" value="6-PGluconate_DH-like_C_sf"/>
</dbReference>
<evidence type="ECO:0000256" key="1">
    <source>
        <dbReference type="ARBA" id="ARBA00004994"/>
    </source>
</evidence>
<dbReference type="SUPFAM" id="SSF51735">
    <property type="entry name" value="NAD(P)-binding Rossmann-fold domains"/>
    <property type="match status" value="1"/>
</dbReference>